<dbReference type="SUPFAM" id="SSF56281">
    <property type="entry name" value="Metallo-hydrolase/oxidoreductase"/>
    <property type="match status" value="1"/>
</dbReference>
<dbReference type="PANTHER" id="PTHR42951:SF22">
    <property type="entry name" value="METALLO BETA-LACTAMASE SUPERFAMILY LIPOPROTEIN"/>
    <property type="match status" value="1"/>
</dbReference>
<evidence type="ECO:0000313" key="3">
    <source>
        <dbReference type="Proteomes" id="UP000823927"/>
    </source>
</evidence>
<protein>
    <submittedName>
        <fullName evidence="2">MBL fold metallo-hydrolase</fullName>
    </submittedName>
</protein>
<comment type="caution">
    <text evidence="2">The sequence shown here is derived from an EMBL/GenBank/DDBJ whole genome shotgun (WGS) entry which is preliminary data.</text>
</comment>
<gene>
    <name evidence="2" type="ORF">IAB46_01910</name>
</gene>
<evidence type="ECO:0000313" key="2">
    <source>
        <dbReference type="EMBL" id="HIS46308.1"/>
    </source>
</evidence>
<dbReference type="EMBL" id="DVIT01000007">
    <property type="protein sequence ID" value="HIS46308.1"/>
    <property type="molecule type" value="Genomic_DNA"/>
</dbReference>
<dbReference type="PANTHER" id="PTHR42951">
    <property type="entry name" value="METALLO-BETA-LACTAMASE DOMAIN-CONTAINING"/>
    <property type="match status" value="1"/>
</dbReference>
<dbReference type="SMART" id="SM00849">
    <property type="entry name" value="Lactamase_B"/>
    <property type="match status" value="1"/>
</dbReference>
<organism evidence="2 3">
    <name type="scientific">Candidatus Scybalocola faecigallinarum</name>
    <dbReference type="NCBI Taxonomy" id="2840941"/>
    <lineage>
        <taxon>Bacteria</taxon>
        <taxon>Bacillati</taxon>
        <taxon>Bacillota</taxon>
        <taxon>Clostridia</taxon>
        <taxon>Lachnospirales</taxon>
        <taxon>Lachnospiraceae</taxon>
        <taxon>Lachnospiraceae incertae sedis</taxon>
        <taxon>Candidatus Scybalocola (ex Gilroy et al. 2021)</taxon>
    </lineage>
</organism>
<dbReference type="InterPro" id="IPR001279">
    <property type="entry name" value="Metallo-B-lactamas"/>
</dbReference>
<feature type="domain" description="Metallo-beta-lactamase" evidence="1">
    <location>
        <begin position="29"/>
        <end position="213"/>
    </location>
</feature>
<evidence type="ECO:0000259" key="1">
    <source>
        <dbReference type="SMART" id="SM00849"/>
    </source>
</evidence>
<accession>A0A9D1F2I8</accession>
<proteinExistence type="predicted"/>
<dbReference type="Gene3D" id="3.60.15.10">
    <property type="entry name" value="Ribonuclease Z/Hydroxyacylglutathione hydrolase-like"/>
    <property type="match status" value="1"/>
</dbReference>
<reference evidence="2" key="2">
    <citation type="journal article" date="2021" name="PeerJ">
        <title>Extensive microbial diversity within the chicken gut microbiome revealed by metagenomics and culture.</title>
        <authorList>
            <person name="Gilroy R."/>
            <person name="Ravi A."/>
            <person name="Getino M."/>
            <person name="Pursley I."/>
            <person name="Horton D.L."/>
            <person name="Alikhan N.F."/>
            <person name="Baker D."/>
            <person name="Gharbi K."/>
            <person name="Hall N."/>
            <person name="Watson M."/>
            <person name="Adriaenssens E.M."/>
            <person name="Foster-Nyarko E."/>
            <person name="Jarju S."/>
            <person name="Secka A."/>
            <person name="Antonio M."/>
            <person name="Oren A."/>
            <person name="Chaudhuri R.R."/>
            <person name="La Ragione R."/>
            <person name="Hildebrand F."/>
            <person name="Pallen M.J."/>
        </authorList>
    </citation>
    <scope>NUCLEOTIDE SEQUENCE</scope>
    <source>
        <strain evidence="2">CHK178-757</strain>
    </source>
</reference>
<name>A0A9D1F2I8_9FIRM</name>
<dbReference type="AlphaFoldDB" id="A0A9D1F2I8"/>
<dbReference type="Pfam" id="PF00753">
    <property type="entry name" value="Lactamase_B"/>
    <property type="match status" value="1"/>
</dbReference>
<dbReference type="Proteomes" id="UP000823927">
    <property type="component" value="Unassembled WGS sequence"/>
</dbReference>
<reference evidence="2" key="1">
    <citation type="submission" date="2020-10" db="EMBL/GenBank/DDBJ databases">
        <authorList>
            <person name="Gilroy R."/>
        </authorList>
    </citation>
    <scope>NUCLEOTIDE SEQUENCE</scope>
    <source>
        <strain evidence="2">CHK178-757</strain>
    </source>
</reference>
<sequence>MEELQKIFGSYMAWKLDSKTWIIQFMNGTEYMYLLEGDEKALLLDTGYGTGTLRAFVENLTDKPVIVANTHYHPDHAGGNGEFEKVYMSRGASIDAPSVDGEGAVPFDISKLPYPDYEKCYVTTGDSFDLGGRVVEVIEAKPAHCNSTLFFLDRGHGMVFTGDEFESAQTLMYDNSGNPDAPYDVKDRLDSLYENAKNLYELRDSYTYVLPNHNGTPMSVDYISDYMELVEAIYRGEAIIEDKLNHFFIEMDPKAPTLCRVRWNHVSIFIVKAELMKVYGTRK</sequence>
<dbReference type="InterPro" id="IPR050855">
    <property type="entry name" value="NDM-1-like"/>
</dbReference>
<dbReference type="InterPro" id="IPR036866">
    <property type="entry name" value="RibonucZ/Hydroxyglut_hydro"/>
</dbReference>